<protein>
    <submittedName>
        <fullName evidence="1">Uncharacterized protein</fullName>
    </submittedName>
</protein>
<comment type="caution">
    <text evidence="1">The sequence shown here is derived from an EMBL/GenBank/DDBJ whole genome shotgun (WGS) entry which is preliminary data.</text>
</comment>
<organism evidence="1 2">
    <name type="scientific">Sinanodonta woodiana</name>
    <name type="common">Chinese pond mussel</name>
    <name type="synonym">Anodonta woodiana</name>
    <dbReference type="NCBI Taxonomy" id="1069815"/>
    <lineage>
        <taxon>Eukaryota</taxon>
        <taxon>Metazoa</taxon>
        <taxon>Spiralia</taxon>
        <taxon>Lophotrochozoa</taxon>
        <taxon>Mollusca</taxon>
        <taxon>Bivalvia</taxon>
        <taxon>Autobranchia</taxon>
        <taxon>Heteroconchia</taxon>
        <taxon>Palaeoheterodonta</taxon>
        <taxon>Unionida</taxon>
        <taxon>Unionoidea</taxon>
        <taxon>Unionidae</taxon>
        <taxon>Unioninae</taxon>
        <taxon>Sinanodonta</taxon>
    </lineage>
</organism>
<dbReference type="Proteomes" id="UP001634394">
    <property type="component" value="Unassembled WGS sequence"/>
</dbReference>
<sequence>MSSNPPKIPRSERVKLLMKEYKELTSTTPTYPRSNKQLSELLSLIETLRRRKIIHEQIKQSEYTIDESFSGDDKYIKFYPKKSRNRFVV</sequence>
<reference evidence="1 2" key="1">
    <citation type="submission" date="2024-11" db="EMBL/GenBank/DDBJ databases">
        <title>Chromosome-level genome assembly of the freshwater bivalve Anodonta woodiana.</title>
        <authorList>
            <person name="Chen X."/>
        </authorList>
    </citation>
    <scope>NUCLEOTIDE SEQUENCE [LARGE SCALE GENOMIC DNA]</scope>
    <source>
        <strain evidence="1">MN2024</strain>
        <tissue evidence="1">Gills</tissue>
    </source>
</reference>
<gene>
    <name evidence="1" type="ORF">ACJMK2_027385</name>
</gene>
<evidence type="ECO:0000313" key="1">
    <source>
        <dbReference type="EMBL" id="KAL3887443.1"/>
    </source>
</evidence>
<proteinExistence type="predicted"/>
<name>A0ABD3XR22_SINWO</name>
<keyword evidence="2" id="KW-1185">Reference proteome</keyword>
<dbReference type="AlphaFoldDB" id="A0ABD3XR22"/>
<evidence type="ECO:0000313" key="2">
    <source>
        <dbReference type="Proteomes" id="UP001634394"/>
    </source>
</evidence>
<accession>A0ABD3XR22</accession>
<dbReference type="EMBL" id="JBJQND010000002">
    <property type="protein sequence ID" value="KAL3887443.1"/>
    <property type="molecule type" value="Genomic_DNA"/>
</dbReference>
<feature type="non-terminal residue" evidence="1">
    <location>
        <position position="89"/>
    </location>
</feature>